<dbReference type="Proteomes" id="UP000270219">
    <property type="component" value="Unassembled WGS sequence"/>
</dbReference>
<sequence>MKLEDRQFAVNALRQMFIGSQFDGIKFGLSSPTTFLYFVHYSTHEPDLLWINIDTKKWFVFPFNTIPNSEKELEELTEEEQYNLLYSIRREQVIDINLGDVSPHLYIKFKFYL</sequence>
<organism evidence="1 2">
    <name type="scientific">Oceanobacillus piezotolerans</name>
    <dbReference type="NCBI Taxonomy" id="2448030"/>
    <lineage>
        <taxon>Bacteria</taxon>
        <taxon>Bacillati</taxon>
        <taxon>Bacillota</taxon>
        <taxon>Bacilli</taxon>
        <taxon>Bacillales</taxon>
        <taxon>Bacillaceae</taxon>
        <taxon>Oceanobacillus</taxon>
    </lineage>
</organism>
<evidence type="ECO:0000313" key="1">
    <source>
        <dbReference type="EMBL" id="RLL43788.1"/>
    </source>
</evidence>
<dbReference type="AlphaFoldDB" id="A0A498D7L9"/>
<accession>A0A498D7L9</accession>
<keyword evidence="2" id="KW-1185">Reference proteome</keyword>
<protein>
    <submittedName>
        <fullName evidence="1">Uncharacterized protein</fullName>
    </submittedName>
</protein>
<dbReference type="EMBL" id="RCHR01000004">
    <property type="protein sequence ID" value="RLL43788.1"/>
    <property type="molecule type" value="Genomic_DNA"/>
</dbReference>
<comment type="caution">
    <text evidence="1">The sequence shown here is derived from an EMBL/GenBank/DDBJ whole genome shotgun (WGS) entry which is preliminary data.</text>
</comment>
<reference evidence="1 2" key="1">
    <citation type="submission" date="2018-10" db="EMBL/GenBank/DDBJ databases">
        <title>Oceanobacillus sp. YLB-02 draft genome.</title>
        <authorList>
            <person name="Yu L."/>
        </authorList>
    </citation>
    <scope>NUCLEOTIDE SEQUENCE [LARGE SCALE GENOMIC DNA]</scope>
    <source>
        <strain evidence="1 2">YLB-02</strain>
    </source>
</reference>
<proteinExistence type="predicted"/>
<gene>
    <name evidence="1" type="ORF">D8M04_12805</name>
</gene>
<name>A0A498D7L9_9BACI</name>
<evidence type="ECO:0000313" key="2">
    <source>
        <dbReference type="Proteomes" id="UP000270219"/>
    </source>
</evidence>
<dbReference type="RefSeq" id="WP_121523582.1">
    <property type="nucleotide sequence ID" value="NZ_RCHR01000004.1"/>
</dbReference>
<dbReference type="OrthoDB" id="2352329at2"/>